<keyword evidence="3" id="KW-1003">Cell membrane</keyword>
<accession>A0A448TST5</accession>
<feature type="domain" description="Mechanosensitive ion channel transmembrane helices 2/3" evidence="10">
    <location>
        <begin position="156"/>
        <end position="196"/>
    </location>
</feature>
<dbReference type="InterPro" id="IPR049142">
    <property type="entry name" value="MS_channel_1st"/>
</dbReference>
<dbReference type="InterPro" id="IPR010920">
    <property type="entry name" value="LSM_dom_sf"/>
</dbReference>
<feature type="transmembrane region" description="Helical" evidence="7">
    <location>
        <begin position="113"/>
        <end position="135"/>
    </location>
</feature>
<dbReference type="InterPro" id="IPR049278">
    <property type="entry name" value="MS_channel_C"/>
</dbReference>
<dbReference type="Gene3D" id="1.10.287.1260">
    <property type="match status" value="1"/>
</dbReference>
<evidence type="ECO:0000313" key="11">
    <source>
        <dbReference type="EMBL" id="VEJ08881.1"/>
    </source>
</evidence>
<comment type="subcellular location">
    <subcellularLocation>
        <location evidence="1">Cell membrane</location>
        <topology evidence="1">Multi-pass membrane protein</topology>
    </subcellularLocation>
</comment>
<dbReference type="EMBL" id="LR134510">
    <property type="protein sequence ID" value="VEJ08881.1"/>
    <property type="molecule type" value="Genomic_DNA"/>
</dbReference>
<evidence type="ECO:0000313" key="12">
    <source>
        <dbReference type="Proteomes" id="UP000279799"/>
    </source>
</evidence>
<dbReference type="GO" id="GO:0008381">
    <property type="term" value="F:mechanosensitive monoatomic ion channel activity"/>
    <property type="evidence" value="ECO:0007669"/>
    <property type="project" value="UniProtKB-ARBA"/>
</dbReference>
<keyword evidence="6 7" id="KW-0472">Membrane</keyword>
<dbReference type="Pfam" id="PF00924">
    <property type="entry name" value="MS_channel_2nd"/>
    <property type="match status" value="1"/>
</dbReference>
<evidence type="ECO:0000259" key="9">
    <source>
        <dbReference type="Pfam" id="PF21082"/>
    </source>
</evidence>
<dbReference type="InterPro" id="IPR006685">
    <property type="entry name" value="MscS_channel_2nd"/>
</dbReference>
<evidence type="ECO:0000259" key="10">
    <source>
        <dbReference type="Pfam" id="PF21088"/>
    </source>
</evidence>
<keyword evidence="4 7" id="KW-0812">Transmembrane</keyword>
<dbReference type="InterPro" id="IPR011014">
    <property type="entry name" value="MscS_channel_TM-2"/>
</dbReference>
<feature type="domain" description="Mechanosensitive ion channel MscS" evidence="8">
    <location>
        <begin position="197"/>
        <end position="266"/>
    </location>
</feature>
<dbReference type="RefSeq" id="WP_197721290.1">
    <property type="nucleotide sequence ID" value="NZ_LR134510.1"/>
</dbReference>
<name>A0A448TST5_9PAST</name>
<evidence type="ECO:0000256" key="1">
    <source>
        <dbReference type="ARBA" id="ARBA00004651"/>
    </source>
</evidence>
<dbReference type="Pfam" id="PF21088">
    <property type="entry name" value="MS_channel_1st"/>
    <property type="match status" value="1"/>
</dbReference>
<dbReference type="AlphaFoldDB" id="A0A448TST5"/>
<feature type="transmembrane region" description="Helical" evidence="7">
    <location>
        <begin position="189"/>
        <end position="210"/>
    </location>
</feature>
<evidence type="ECO:0000256" key="4">
    <source>
        <dbReference type="ARBA" id="ARBA00022692"/>
    </source>
</evidence>
<dbReference type="PANTHER" id="PTHR43634:SF2">
    <property type="entry name" value="LOW CONDUCTANCE MECHANOSENSITIVE CHANNEL YNAI"/>
    <property type="match status" value="1"/>
</dbReference>
<protein>
    <submittedName>
        <fullName evidence="11">Small-conductance mechanosensitive channel</fullName>
    </submittedName>
</protein>
<organism evidence="11 12">
    <name type="scientific">Actinobacillus delphinicola</name>
    <dbReference type="NCBI Taxonomy" id="51161"/>
    <lineage>
        <taxon>Bacteria</taxon>
        <taxon>Pseudomonadati</taxon>
        <taxon>Pseudomonadota</taxon>
        <taxon>Gammaproteobacteria</taxon>
        <taxon>Pasteurellales</taxon>
        <taxon>Pasteurellaceae</taxon>
        <taxon>Actinobacillus</taxon>
    </lineage>
</organism>
<dbReference type="InterPro" id="IPR011066">
    <property type="entry name" value="MscS_channel_C_sf"/>
</dbReference>
<evidence type="ECO:0000256" key="2">
    <source>
        <dbReference type="ARBA" id="ARBA00008017"/>
    </source>
</evidence>
<keyword evidence="5 7" id="KW-1133">Transmembrane helix</keyword>
<dbReference type="SUPFAM" id="SSF82689">
    <property type="entry name" value="Mechanosensitive channel protein MscS (YggB), C-terminal domain"/>
    <property type="match status" value="1"/>
</dbReference>
<comment type="similarity">
    <text evidence="2">Belongs to the MscS (TC 1.A.23) family.</text>
</comment>
<evidence type="ECO:0000256" key="5">
    <source>
        <dbReference type="ARBA" id="ARBA00022989"/>
    </source>
</evidence>
<gene>
    <name evidence="11" type="primary">ynaI</name>
    <name evidence="11" type="ORF">NCTC12871_00299</name>
</gene>
<feature type="transmembrane region" description="Helical" evidence="7">
    <location>
        <begin position="32"/>
        <end position="52"/>
    </location>
</feature>
<dbReference type="Gene3D" id="3.30.70.100">
    <property type="match status" value="1"/>
</dbReference>
<evidence type="ECO:0000256" key="6">
    <source>
        <dbReference type="ARBA" id="ARBA00023136"/>
    </source>
</evidence>
<proteinExistence type="inferred from homology"/>
<evidence type="ECO:0000259" key="8">
    <source>
        <dbReference type="Pfam" id="PF00924"/>
    </source>
</evidence>
<feature type="transmembrane region" description="Helical" evidence="7">
    <location>
        <begin position="82"/>
        <end position="101"/>
    </location>
</feature>
<dbReference type="GO" id="GO:0005886">
    <property type="term" value="C:plasma membrane"/>
    <property type="evidence" value="ECO:0007669"/>
    <property type="project" value="UniProtKB-SubCell"/>
</dbReference>
<dbReference type="InterPro" id="IPR023408">
    <property type="entry name" value="MscS_beta-dom_sf"/>
</dbReference>
<sequence>MNTLSNFSHFDTINQFVINMMMKFNQFFPTKFNWVLMILVILGLAVLLRLTLKLVLNRMKRWVNHTHSLLDESVVEAARKPINYFINFGAFIWICQTITQYHQIDWSGFLLEVWNLGVILLFGAFLLSLIKAFELNMIKRTKPKYDSTTIMAVGRLLRLSIVIIIILMIMQNFGFSISGVLAFGGVGGIAIGFAAKDLLANFFGGFMIFIDKPFRVGDWISSPDRQIEGTVENIGWRMTRIRTFDLRPLYVPNSTFMNIAVENPSRMLHRRIYENIGLRYDDINVIDKIVAEIKEMLYNHPDIDNQQTIIVAFDQFAASSLNIMVYTFTKTTAWVEFYVVKQKILLLIRDIVDRHGAEFAFPTQQLFVTQNPAGQDPAPQNLATMQKN</sequence>
<evidence type="ECO:0000256" key="7">
    <source>
        <dbReference type="SAM" id="Phobius"/>
    </source>
</evidence>
<dbReference type="KEGG" id="adp:NCTC12871_00299"/>
<keyword evidence="12" id="KW-1185">Reference proteome</keyword>
<dbReference type="PANTHER" id="PTHR43634">
    <property type="entry name" value="OW CONDUCTANCE MECHANOSENSITIVE CHANNEL"/>
    <property type="match status" value="1"/>
</dbReference>
<dbReference type="SUPFAM" id="SSF82861">
    <property type="entry name" value="Mechanosensitive channel protein MscS (YggB), transmembrane region"/>
    <property type="match status" value="1"/>
</dbReference>
<dbReference type="InterPro" id="IPR045042">
    <property type="entry name" value="YnaI-like"/>
</dbReference>
<dbReference type="Proteomes" id="UP000279799">
    <property type="component" value="Chromosome"/>
</dbReference>
<feature type="domain" description="Mechanosensitive ion channel MscS C-terminal" evidence="9">
    <location>
        <begin position="276"/>
        <end position="359"/>
    </location>
</feature>
<evidence type="ECO:0000256" key="3">
    <source>
        <dbReference type="ARBA" id="ARBA00022475"/>
    </source>
</evidence>
<dbReference type="Pfam" id="PF21082">
    <property type="entry name" value="MS_channel_3rd"/>
    <property type="match status" value="1"/>
</dbReference>
<dbReference type="Gene3D" id="2.30.30.60">
    <property type="match status" value="1"/>
</dbReference>
<feature type="transmembrane region" description="Helical" evidence="7">
    <location>
        <begin position="156"/>
        <end position="183"/>
    </location>
</feature>
<dbReference type="SUPFAM" id="SSF50182">
    <property type="entry name" value="Sm-like ribonucleoproteins"/>
    <property type="match status" value="1"/>
</dbReference>
<reference evidence="11 12" key="1">
    <citation type="submission" date="2018-12" db="EMBL/GenBank/DDBJ databases">
        <authorList>
            <consortium name="Pathogen Informatics"/>
        </authorList>
    </citation>
    <scope>NUCLEOTIDE SEQUENCE [LARGE SCALE GENOMIC DNA]</scope>
    <source>
        <strain evidence="11 12">NCTC12871</strain>
    </source>
</reference>